<feature type="domain" description="Peroxisomal multifunctional enzyme type 2-like N-terminal" evidence="3">
    <location>
        <begin position="18"/>
        <end position="134"/>
    </location>
</feature>
<evidence type="ECO:0000259" key="3">
    <source>
        <dbReference type="Pfam" id="PF22622"/>
    </source>
</evidence>
<dbReference type="Proteomes" id="UP001501747">
    <property type="component" value="Unassembled WGS sequence"/>
</dbReference>
<dbReference type="Pfam" id="PF22622">
    <property type="entry name" value="MFE-2_hydrat-2_N"/>
    <property type="match status" value="1"/>
</dbReference>
<dbReference type="InterPro" id="IPR002539">
    <property type="entry name" value="MaoC-like_dom"/>
</dbReference>
<dbReference type="EMBL" id="BAABAL010000009">
    <property type="protein sequence ID" value="GAA4008018.1"/>
    <property type="molecule type" value="Genomic_DNA"/>
</dbReference>
<name>A0ABP7S8X2_9PSEU</name>
<protein>
    <submittedName>
        <fullName evidence="4">3-hydroxyacyl-thioester dehydratase HtdY</fullName>
    </submittedName>
</protein>
<evidence type="ECO:0000256" key="1">
    <source>
        <dbReference type="ARBA" id="ARBA00005254"/>
    </source>
</evidence>
<dbReference type="Pfam" id="PF01575">
    <property type="entry name" value="MaoC_dehydratas"/>
    <property type="match status" value="1"/>
</dbReference>
<accession>A0ABP7S8X2</accession>
<gene>
    <name evidence="4" type="primary">htdY</name>
    <name evidence="4" type="ORF">GCM10022247_32760</name>
</gene>
<evidence type="ECO:0000313" key="5">
    <source>
        <dbReference type="Proteomes" id="UP001501747"/>
    </source>
</evidence>
<dbReference type="PANTHER" id="PTHR13078:SF56">
    <property type="entry name" value="PEROXISOMAL MULTIFUNCTIONAL ENZYME TYPE 2"/>
    <property type="match status" value="1"/>
</dbReference>
<evidence type="ECO:0000313" key="4">
    <source>
        <dbReference type="EMBL" id="GAA4008018.1"/>
    </source>
</evidence>
<dbReference type="RefSeq" id="WP_344875560.1">
    <property type="nucleotide sequence ID" value="NZ_BAABAL010000009.1"/>
</dbReference>
<dbReference type="CDD" id="cd03448">
    <property type="entry name" value="HDE_HSD"/>
    <property type="match status" value="1"/>
</dbReference>
<dbReference type="PANTHER" id="PTHR13078">
    <property type="entry name" value="PEROXISOMAL MULTIFUNCTIONAL ENZYME TYPE 2-RELATED"/>
    <property type="match status" value="1"/>
</dbReference>
<dbReference type="Gene3D" id="3.10.129.10">
    <property type="entry name" value="Hotdog Thioesterase"/>
    <property type="match status" value="1"/>
</dbReference>
<reference evidence="5" key="1">
    <citation type="journal article" date="2019" name="Int. J. Syst. Evol. Microbiol.">
        <title>The Global Catalogue of Microorganisms (GCM) 10K type strain sequencing project: providing services to taxonomists for standard genome sequencing and annotation.</title>
        <authorList>
            <consortium name="The Broad Institute Genomics Platform"/>
            <consortium name="The Broad Institute Genome Sequencing Center for Infectious Disease"/>
            <person name="Wu L."/>
            <person name="Ma J."/>
        </authorList>
    </citation>
    <scope>NUCLEOTIDE SEQUENCE [LARGE SCALE GENOMIC DNA]</scope>
    <source>
        <strain evidence="5">JCM 17342</strain>
    </source>
</reference>
<dbReference type="InterPro" id="IPR054357">
    <property type="entry name" value="MFE-2_N"/>
</dbReference>
<proteinExistence type="inferred from homology"/>
<organism evidence="4 5">
    <name type="scientific">Allokutzneria multivorans</name>
    <dbReference type="NCBI Taxonomy" id="1142134"/>
    <lineage>
        <taxon>Bacteria</taxon>
        <taxon>Bacillati</taxon>
        <taxon>Actinomycetota</taxon>
        <taxon>Actinomycetes</taxon>
        <taxon>Pseudonocardiales</taxon>
        <taxon>Pseudonocardiaceae</taxon>
        <taxon>Allokutzneria</taxon>
    </lineage>
</organism>
<evidence type="ECO:0000259" key="2">
    <source>
        <dbReference type="Pfam" id="PF01575"/>
    </source>
</evidence>
<comment type="caution">
    <text evidence="4">The sequence shown here is derived from an EMBL/GenBank/DDBJ whole genome shotgun (WGS) entry which is preliminary data.</text>
</comment>
<feature type="domain" description="MaoC-like" evidence="2">
    <location>
        <begin position="150"/>
        <end position="249"/>
    </location>
</feature>
<sequence>MAIFQSLVGQVAGPWRHEWTREDSALYALAVGAGQDELAWSTGQEALPSFGVVLAQFGAFDERLGDYDPALLLHGEQEIVLHQPLPASGSVSVLRTVTDVFDKGSGALVASRWDAADEAGKPLMSTSSSVFVRGEGGFGGERGPSTSWEPPARPPDVSLRYTTSANQALLYRLTGDHNPLHVDPEFAARGGFERPILHGLCTYGITCRLLIREFCQAARVRRMFGRFSLPVVPGAELVVSAWRTGPGEVAFRTADSSGAVVLDRGAFAYS</sequence>
<comment type="similarity">
    <text evidence="1">Belongs to the enoyl-CoA hydratase/isomerase family.</text>
</comment>
<keyword evidence="5" id="KW-1185">Reference proteome</keyword>
<dbReference type="SUPFAM" id="SSF54637">
    <property type="entry name" value="Thioesterase/thiol ester dehydrase-isomerase"/>
    <property type="match status" value="2"/>
</dbReference>
<dbReference type="InterPro" id="IPR029069">
    <property type="entry name" value="HotDog_dom_sf"/>
</dbReference>